<dbReference type="InterPro" id="IPR032557">
    <property type="entry name" value="DUF4935"/>
</dbReference>
<accession>A0A2G8T0H1</accession>
<dbReference type="EMBL" id="PDOB01000022">
    <property type="protein sequence ID" value="PIL39198.1"/>
    <property type="molecule type" value="Genomic_DNA"/>
</dbReference>
<name>A0A2G8T0H1_9BURK</name>
<feature type="region of interest" description="Disordered" evidence="1">
    <location>
        <begin position="386"/>
        <end position="411"/>
    </location>
</feature>
<organism evidence="3 4">
    <name type="scientific">Massilia psychrophila</name>
    <dbReference type="NCBI Taxonomy" id="1603353"/>
    <lineage>
        <taxon>Bacteria</taxon>
        <taxon>Pseudomonadati</taxon>
        <taxon>Pseudomonadota</taxon>
        <taxon>Betaproteobacteria</taxon>
        <taxon>Burkholderiales</taxon>
        <taxon>Oxalobacteraceae</taxon>
        <taxon>Telluria group</taxon>
        <taxon>Massilia</taxon>
    </lineage>
</organism>
<evidence type="ECO:0000256" key="1">
    <source>
        <dbReference type="SAM" id="MobiDB-lite"/>
    </source>
</evidence>
<dbReference type="AlphaFoldDB" id="A0A2G8T0H1"/>
<comment type="caution">
    <text evidence="3">The sequence shown here is derived from an EMBL/GenBank/DDBJ whole genome shotgun (WGS) entry which is preliminary data.</text>
</comment>
<sequence length="411" mass="47000">MSDTKNAKPSPDEDVSRIKELLDKGMLNTITVDTSIFDEKGRTLTKGMFSQLTQFGRHPATLVISDVVLKEMNSHLVDQLKSAKAKFSPDLLVAWESLGLEKSHVQELLSILKERPSLEEIAKGQFSEFLDESDAEILLAKDHVPMDDLLEMYFQRKPPFEESNVKKSEFPDAIALQTLEAWASKTGRNLIVVSKDKDWKNFCSKSELLHLVSDLATALELLQTPDEVVKTMLRRVHDELQDPGRYLHAAMTEFVEDIEWYEHIRLDADSQFQYEQDEIEVEEVSNILFPTHLEDIKLTELTAENITVTFRTQADVRFVAHFNFRKWDSLDREYLSMGSGKMELTAAFEFDIILILPIANGAFNDITMDAEIDTVDMQVGEIEPDWMSSSNREDESPINIAAWQHTSSNHR</sequence>
<dbReference type="Pfam" id="PF16289">
    <property type="entry name" value="PIN_12"/>
    <property type="match status" value="1"/>
</dbReference>
<evidence type="ECO:0000259" key="2">
    <source>
        <dbReference type="Pfam" id="PF16289"/>
    </source>
</evidence>
<protein>
    <recommendedName>
        <fullName evidence="2">DUF4935 domain-containing protein</fullName>
    </recommendedName>
</protein>
<reference evidence="3 4" key="1">
    <citation type="submission" date="2017-10" db="EMBL/GenBank/DDBJ databases">
        <title>Massilia psychrophilum sp. nov., a novel purple-pigmented bacterium isolated from Tianshan glacier, Xinjiang Municipality, China.</title>
        <authorList>
            <person name="Wang H."/>
        </authorList>
    </citation>
    <scope>NUCLEOTIDE SEQUENCE [LARGE SCALE GENOMIC DNA]</scope>
    <source>
        <strain evidence="3 4">JCM 30813</strain>
    </source>
</reference>
<dbReference type="RefSeq" id="WP_099916605.1">
    <property type="nucleotide sequence ID" value="NZ_BMHS01000018.1"/>
</dbReference>
<dbReference type="OrthoDB" id="9766796at2"/>
<feature type="domain" description="DUF4935" evidence="2">
    <location>
        <begin position="30"/>
        <end position="199"/>
    </location>
</feature>
<proteinExistence type="predicted"/>
<dbReference type="Proteomes" id="UP000228593">
    <property type="component" value="Unassembled WGS sequence"/>
</dbReference>
<evidence type="ECO:0000313" key="4">
    <source>
        <dbReference type="Proteomes" id="UP000228593"/>
    </source>
</evidence>
<keyword evidence="4" id="KW-1185">Reference proteome</keyword>
<gene>
    <name evidence="3" type="ORF">CR103_14010</name>
</gene>
<evidence type="ECO:0000313" key="3">
    <source>
        <dbReference type="EMBL" id="PIL39198.1"/>
    </source>
</evidence>